<name>A0A8K0GI99_IGNLU</name>
<dbReference type="InterPro" id="IPR029526">
    <property type="entry name" value="PGBD"/>
</dbReference>
<gene>
    <name evidence="2" type="ORF">ILUMI_05252</name>
</gene>
<sequence length="123" mass="14672">MKQKTFLDINLLMGIKKSPSYRDYWSADDDMNDPYISKLMTVNRFGWILSHLHLNDNVMMPIRESANYDKLYKIRPYLDKLQRSFSNCYKPTSTLTVDESMIKFRGRSDKKQYMQKKPVKRGC</sequence>
<feature type="domain" description="PiggyBac transposable element-derived protein" evidence="1">
    <location>
        <begin position="4"/>
        <end position="122"/>
    </location>
</feature>
<organism evidence="2 3">
    <name type="scientific">Ignelater luminosus</name>
    <name type="common">Cucubano</name>
    <name type="synonym">Pyrophorus luminosus</name>
    <dbReference type="NCBI Taxonomy" id="2038154"/>
    <lineage>
        <taxon>Eukaryota</taxon>
        <taxon>Metazoa</taxon>
        <taxon>Ecdysozoa</taxon>
        <taxon>Arthropoda</taxon>
        <taxon>Hexapoda</taxon>
        <taxon>Insecta</taxon>
        <taxon>Pterygota</taxon>
        <taxon>Neoptera</taxon>
        <taxon>Endopterygota</taxon>
        <taxon>Coleoptera</taxon>
        <taxon>Polyphaga</taxon>
        <taxon>Elateriformia</taxon>
        <taxon>Elateroidea</taxon>
        <taxon>Elateridae</taxon>
        <taxon>Agrypninae</taxon>
        <taxon>Pyrophorini</taxon>
        <taxon>Ignelater</taxon>
    </lineage>
</organism>
<proteinExistence type="predicted"/>
<dbReference type="PANTHER" id="PTHR46599">
    <property type="entry name" value="PIGGYBAC TRANSPOSABLE ELEMENT-DERIVED PROTEIN 4"/>
    <property type="match status" value="1"/>
</dbReference>
<accession>A0A8K0GI99</accession>
<evidence type="ECO:0000313" key="3">
    <source>
        <dbReference type="Proteomes" id="UP000801492"/>
    </source>
</evidence>
<keyword evidence="3" id="KW-1185">Reference proteome</keyword>
<dbReference type="AlphaFoldDB" id="A0A8K0GI99"/>
<dbReference type="OrthoDB" id="7698496at2759"/>
<dbReference type="Proteomes" id="UP000801492">
    <property type="component" value="Unassembled WGS sequence"/>
</dbReference>
<dbReference type="PANTHER" id="PTHR46599:SF3">
    <property type="entry name" value="PIGGYBAC TRANSPOSABLE ELEMENT-DERIVED PROTEIN 4"/>
    <property type="match status" value="1"/>
</dbReference>
<evidence type="ECO:0000313" key="2">
    <source>
        <dbReference type="EMBL" id="KAF2900929.1"/>
    </source>
</evidence>
<reference evidence="2" key="1">
    <citation type="submission" date="2019-08" db="EMBL/GenBank/DDBJ databases">
        <title>The genome of the North American firefly Photinus pyralis.</title>
        <authorList>
            <consortium name="Photinus pyralis genome working group"/>
            <person name="Fallon T.R."/>
            <person name="Sander Lower S.E."/>
            <person name="Weng J.-K."/>
        </authorList>
    </citation>
    <scope>NUCLEOTIDE SEQUENCE</scope>
    <source>
        <strain evidence="2">TRF0915ILg1</strain>
        <tissue evidence="2">Whole body</tissue>
    </source>
</reference>
<evidence type="ECO:0000259" key="1">
    <source>
        <dbReference type="Pfam" id="PF13843"/>
    </source>
</evidence>
<dbReference type="Pfam" id="PF13843">
    <property type="entry name" value="DDE_Tnp_1_7"/>
    <property type="match status" value="1"/>
</dbReference>
<protein>
    <recommendedName>
        <fullName evidence="1">PiggyBac transposable element-derived protein domain-containing protein</fullName>
    </recommendedName>
</protein>
<dbReference type="EMBL" id="VTPC01001942">
    <property type="protein sequence ID" value="KAF2900929.1"/>
    <property type="molecule type" value="Genomic_DNA"/>
</dbReference>
<comment type="caution">
    <text evidence="2">The sequence shown here is derived from an EMBL/GenBank/DDBJ whole genome shotgun (WGS) entry which is preliminary data.</text>
</comment>